<dbReference type="EMBL" id="BQXU01000018">
    <property type="protein sequence ID" value="GKT46975.1"/>
    <property type="molecule type" value="Genomic_DNA"/>
</dbReference>
<evidence type="ECO:0000313" key="4">
    <source>
        <dbReference type="EMBL" id="GKT46975.1"/>
    </source>
</evidence>
<evidence type="ECO:0000313" key="5">
    <source>
        <dbReference type="Proteomes" id="UP001055115"/>
    </source>
</evidence>
<sequence length="222" mass="24663">MAEVVFARQFLATLESRPAKLSADHVEDPKNFPARPPVRDVRPRVLCTLANVMEYILPKMPRPMSKPTNLAPGQERSINVALKSLRNPPLDIKLSSQTLNTSILDIKTAVETQSRIPVDKMKLLYNKKPVPDSKVLKDLLTDDQSSLEFSVMVIGGAAAVKPEPAPVGGDSGPQDDIGEAALETPEFWDDLKGFLMQRLKHEQKAEELSALWRSTWQAQKKS</sequence>
<dbReference type="InterPro" id="IPR049256">
    <property type="entry name" value="Get5_C"/>
</dbReference>
<dbReference type="Pfam" id="PF12754">
    <property type="entry name" value="Get5_N"/>
    <property type="match status" value="1"/>
</dbReference>
<evidence type="ECO:0000256" key="2">
    <source>
        <dbReference type="ARBA" id="ARBA00022490"/>
    </source>
</evidence>
<dbReference type="Gene3D" id="1.10.286.70">
    <property type="entry name" value="Get5 dimerization domain"/>
    <property type="match status" value="1"/>
</dbReference>
<keyword evidence="2" id="KW-0963">Cytoplasm</keyword>
<evidence type="ECO:0000259" key="3">
    <source>
        <dbReference type="PROSITE" id="PS50053"/>
    </source>
</evidence>
<proteinExistence type="predicted"/>
<feature type="domain" description="Ubiquitin-like" evidence="3">
    <location>
        <begin position="78"/>
        <end position="156"/>
    </location>
</feature>
<dbReference type="InterPro" id="IPR029071">
    <property type="entry name" value="Ubiquitin-like_domsf"/>
</dbReference>
<dbReference type="GO" id="GO:0005829">
    <property type="term" value="C:cytosol"/>
    <property type="evidence" value="ECO:0007669"/>
    <property type="project" value="UniProtKB-SubCell"/>
</dbReference>
<dbReference type="Pfam" id="PF17183">
    <property type="entry name" value="Get5_C"/>
    <property type="match status" value="1"/>
</dbReference>
<dbReference type="GeneID" id="73327958"/>
<name>A0AA37LJ66_9PEZI</name>
<keyword evidence="5" id="KW-1185">Reference proteome</keyword>
<dbReference type="AlphaFoldDB" id="A0AA37LJ66"/>
<dbReference type="Gene3D" id="3.10.20.90">
    <property type="entry name" value="Phosphatidylinositol 3-kinase Catalytic Subunit, Chain A, domain 1"/>
    <property type="match status" value="1"/>
</dbReference>
<reference evidence="4 5" key="1">
    <citation type="submission" date="2022-03" db="EMBL/GenBank/DDBJ databases">
        <title>Genome data of Colletotrichum spp.</title>
        <authorList>
            <person name="Utami Y.D."/>
            <person name="Hiruma K."/>
        </authorList>
    </citation>
    <scope>NUCLEOTIDE SEQUENCE [LARGE SCALE GENOMIC DNA]</scope>
    <source>
        <strain evidence="4 5">MAFF 239500</strain>
    </source>
</reference>
<dbReference type="CDD" id="cd17039">
    <property type="entry name" value="Ubl_ubiquitin_like"/>
    <property type="match status" value="1"/>
</dbReference>
<dbReference type="InterPro" id="IPR024737">
    <property type="entry name" value="Get5_N"/>
</dbReference>
<dbReference type="PROSITE" id="PS50053">
    <property type="entry name" value="UBIQUITIN_2"/>
    <property type="match status" value="1"/>
</dbReference>
<dbReference type="PANTHER" id="PTHR46555:SF1">
    <property type="entry name" value="UBIQUITIN-LIKE PROTEIN 4A"/>
    <property type="match status" value="1"/>
</dbReference>
<organism evidence="4 5">
    <name type="scientific">Colletotrichum spaethianum</name>
    <dbReference type="NCBI Taxonomy" id="700344"/>
    <lineage>
        <taxon>Eukaryota</taxon>
        <taxon>Fungi</taxon>
        <taxon>Dikarya</taxon>
        <taxon>Ascomycota</taxon>
        <taxon>Pezizomycotina</taxon>
        <taxon>Sordariomycetes</taxon>
        <taxon>Hypocreomycetidae</taxon>
        <taxon>Glomerellales</taxon>
        <taxon>Glomerellaceae</taxon>
        <taxon>Colletotrichum</taxon>
        <taxon>Colletotrichum spaethianum species complex</taxon>
    </lineage>
</organism>
<accession>A0AA37LJ66</accession>
<dbReference type="RefSeq" id="XP_049129325.1">
    <property type="nucleotide sequence ID" value="XM_049273368.1"/>
</dbReference>
<comment type="subcellular location">
    <subcellularLocation>
        <location evidence="1">Cytoplasm</location>
        <location evidence="1">Cytosol</location>
    </subcellularLocation>
</comment>
<dbReference type="Proteomes" id="UP001055115">
    <property type="component" value="Unassembled WGS sequence"/>
</dbReference>
<dbReference type="GO" id="GO:0006620">
    <property type="term" value="P:post-translational protein targeting to endoplasmic reticulum membrane"/>
    <property type="evidence" value="ECO:0007669"/>
    <property type="project" value="InterPro"/>
</dbReference>
<dbReference type="SUPFAM" id="SSF54236">
    <property type="entry name" value="Ubiquitin-like"/>
    <property type="match status" value="1"/>
</dbReference>
<dbReference type="PANTHER" id="PTHR46555">
    <property type="entry name" value="UBIQUITIN-LIKE PROTEIN 4A"/>
    <property type="match status" value="1"/>
</dbReference>
<evidence type="ECO:0000256" key="1">
    <source>
        <dbReference type="ARBA" id="ARBA00004514"/>
    </source>
</evidence>
<protein>
    <recommendedName>
        <fullName evidence="3">Ubiquitin-like domain-containing protein</fullName>
    </recommendedName>
</protein>
<dbReference type="InterPro" id="IPR000626">
    <property type="entry name" value="Ubiquitin-like_dom"/>
</dbReference>
<dbReference type="InterPro" id="IPR047154">
    <property type="entry name" value="UBL4A-like"/>
</dbReference>
<gene>
    <name evidence="4" type="ORF">ColSpa_07156</name>
</gene>
<comment type="caution">
    <text evidence="4">The sequence shown here is derived from an EMBL/GenBank/DDBJ whole genome shotgun (WGS) entry which is preliminary data.</text>
</comment>